<gene>
    <name evidence="6" type="ORF">ET33_36720</name>
</gene>
<dbReference type="GO" id="GO:0046872">
    <property type="term" value="F:metal ion binding"/>
    <property type="evidence" value="ECO:0007669"/>
    <property type="project" value="UniProtKB-KW"/>
</dbReference>
<dbReference type="GO" id="GO:0045493">
    <property type="term" value="P:xylan catabolic process"/>
    <property type="evidence" value="ECO:0007669"/>
    <property type="project" value="UniProtKB-KW"/>
</dbReference>
<evidence type="ECO:0000256" key="3">
    <source>
        <dbReference type="SAM" id="MobiDB-lite"/>
    </source>
</evidence>
<dbReference type="GO" id="GO:0016020">
    <property type="term" value="C:membrane"/>
    <property type="evidence" value="ECO:0007669"/>
    <property type="project" value="TreeGrafter"/>
</dbReference>
<dbReference type="GO" id="GO:0016798">
    <property type="term" value="F:hydrolase activity, acting on glycosyl bonds"/>
    <property type="evidence" value="ECO:0007669"/>
    <property type="project" value="UniProtKB-KW"/>
</dbReference>
<dbReference type="PANTHER" id="PTHR10587">
    <property type="entry name" value="GLYCOSYL TRANSFERASE-RELATED"/>
    <property type="match status" value="1"/>
</dbReference>
<dbReference type="SUPFAM" id="SSF88713">
    <property type="entry name" value="Glycoside hydrolase/deacetylase"/>
    <property type="match status" value="1"/>
</dbReference>
<feature type="chain" id="PRO_5039536728" evidence="4">
    <location>
        <begin position="23"/>
        <end position="296"/>
    </location>
</feature>
<keyword evidence="6" id="KW-0119">Carbohydrate metabolism</keyword>
<organism evidence="6 7">
    <name type="scientific">Paenibacillus tyrfis</name>
    <dbReference type="NCBI Taxonomy" id="1501230"/>
    <lineage>
        <taxon>Bacteria</taxon>
        <taxon>Bacillati</taxon>
        <taxon>Bacillota</taxon>
        <taxon>Bacilli</taxon>
        <taxon>Bacillales</taxon>
        <taxon>Paenibacillaceae</taxon>
        <taxon>Paenibacillus</taxon>
    </lineage>
</organism>
<evidence type="ECO:0000313" key="7">
    <source>
        <dbReference type="Proteomes" id="UP000028123"/>
    </source>
</evidence>
<evidence type="ECO:0000313" key="6">
    <source>
        <dbReference type="EMBL" id="KEQ26125.1"/>
    </source>
</evidence>
<keyword evidence="1" id="KW-0479">Metal-binding</keyword>
<dbReference type="PROSITE" id="PS51677">
    <property type="entry name" value="NODB"/>
    <property type="match status" value="1"/>
</dbReference>
<dbReference type="Pfam" id="PF01522">
    <property type="entry name" value="Polysacc_deac_1"/>
    <property type="match status" value="1"/>
</dbReference>
<evidence type="ECO:0000256" key="2">
    <source>
        <dbReference type="ARBA" id="ARBA00022801"/>
    </source>
</evidence>
<dbReference type="eggNOG" id="COG0726">
    <property type="taxonomic scope" value="Bacteria"/>
</dbReference>
<proteinExistence type="predicted"/>
<dbReference type="EMBL" id="JNVM01000008">
    <property type="protein sequence ID" value="KEQ26125.1"/>
    <property type="molecule type" value="Genomic_DNA"/>
</dbReference>
<feature type="compositionally biased region" description="Basic and acidic residues" evidence="3">
    <location>
        <begin position="65"/>
        <end position="79"/>
    </location>
</feature>
<name>A0A081P602_9BACL</name>
<keyword evidence="6" id="KW-0624">Polysaccharide degradation</keyword>
<evidence type="ECO:0000256" key="4">
    <source>
        <dbReference type="SAM" id="SignalP"/>
    </source>
</evidence>
<sequence>MSKQWIAILAALLLLTSCGSKPDASPNAAAKTEPPASQPVSGGEKPKSADGASVSNQPAPSPAQEGKETVPADSVKKQEQQVAKRYTMNPKTYDIVPIDPNGASKKVVLLTFDDGPKDLEMNKALLDTLQKHKAKAIFFLNGYRIKQKPELVKLLASSGQTIGNHSWDHIDLKKETKEKVNQQIGDVQKAIKELTGKAPVFFRPPFGSGSDDVRAKAKEEGLLFMTWSNGSKDWEMTVKKNSPEQVISNVLSQLHPGSNILMHELPWTVEALDKLLTQLEEKGYGFVNPEEIETTS</sequence>
<dbReference type="InterPro" id="IPR002509">
    <property type="entry name" value="NODB_dom"/>
</dbReference>
<dbReference type="PANTHER" id="PTHR10587:SF133">
    <property type="entry name" value="CHITIN DEACETYLASE 1-RELATED"/>
    <property type="match status" value="1"/>
</dbReference>
<accession>A0A081P602</accession>
<keyword evidence="7" id="KW-1185">Reference proteome</keyword>
<protein>
    <submittedName>
        <fullName evidence="6">Xylanase deacetylase</fullName>
    </submittedName>
</protein>
<dbReference type="Gene3D" id="3.20.20.370">
    <property type="entry name" value="Glycoside hydrolase/deacetylase"/>
    <property type="match status" value="1"/>
</dbReference>
<dbReference type="RefSeq" id="WP_036680739.1">
    <property type="nucleotide sequence ID" value="NZ_JNVM01000008.1"/>
</dbReference>
<reference evidence="6 7" key="1">
    <citation type="submission" date="2014-06" db="EMBL/GenBank/DDBJ databases">
        <title>Draft genome sequence of Paenibacillus sp. MSt1.</title>
        <authorList>
            <person name="Aw Y.K."/>
            <person name="Ong K.S."/>
            <person name="Gan H.M."/>
            <person name="Lee S.M."/>
        </authorList>
    </citation>
    <scope>NUCLEOTIDE SEQUENCE [LARGE SCALE GENOMIC DNA]</scope>
    <source>
        <strain evidence="6 7">MSt1</strain>
    </source>
</reference>
<keyword evidence="2 6" id="KW-0378">Hydrolase</keyword>
<dbReference type="InterPro" id="IPR011330">
    <property type="entry name" value="Glyco_hydro/deAcase_b/a-brl"/>
</dbReference>
<keyword evidence="4" id="KW-0732">Signal</keyword>
<dbReference type="PROSITE" id="PS51257">
    <property type="entry name" value="PROKAR_LIPOPROTEIN"/>
    <property type="match status" value="1"/>
</dbReference>
<keyword evidence="6" id="KW-0858">Xylan degradation</keyword>
<evidence type="ECO:0000259" key="5">
    <source>
        <dbReference type="PROSITE" id="PS51677"/>
    </source>
</evidence>
<comment type="caution">
    <text evidence="6">The sequence shown here is derived from an EMBL/GenBank/DDBJ whole genome shotgun (WGS) entry which is preliminary data.</text>
</comment>
<dbReference type="InterPro" id="IPR050248">
    <property type="entry name" value="Polysacc_deacetylase_ArnD"/>
</dbReference>
<dbReference type="GO" id="GO:0016810">
    <property type="term" value="F:hydrolase activity, acting on carbon-nitrogen (but not peptide) bonds"/>
    <property type="evidence" value="ECO:0007669"/>
    <property type="project" value="InterPro"/>
</dbReference>
<dbReference type="CDD" id="cd10917">
    <property type="entry name" value="CE4_NodB_like_6s_7s"/>
    <property type="match status" value="1"/>
</dbReference>
<feature type="domain" description="NodB homology" evidence="5">
    <location>
        <begin position="106"/>
        <end position="287"/>
    </location>
</feature>
<dbReference type="Proteomes" id="UP000028123">
    <property type="component" value="Unassembled WGS sequence"/>
</dbReference>
<dbReference type="AlphaFoldDB" id="A0A081P602"/>
<keyword evidence="6" id="KW-0326">Glycosidase</keyword>
<feature type="signal peptide" evidence="4">
    <location>
        <begin position="1"/>
        <end position="22"/>
    </location>
</feature>
<dbReference type="OrthoDB" id="9806342at2"/>
<feature type="region of interest" description="Disordered" evidence="3">
    <location>
        <begin position="20"/>
        <end position="88"/>
    </location>
</feature>
<evidence type="ECO:0000256" key="1">
    <source>
        <dbReference type="ARBA" id="ARBA00022723"/>
    </source>
</evidence>